<dbReference type="Proteomes" id="UP001149140">
    <property type="component" value="Unassembled WGS sequence"/>
</dbReference>
<dbReference type="SUPFAM" id="SSF53822">
    <property type="entry name" value="Periplasmic binding protein-like I"/>
    <property type="match status" value="1"/>
</dbReference>
<dbReference type="CDD" id="cd01392">
    <property type="entry name" value="HTH_LacI"/>
    <property type="match status" value="1"/>
</dbReference>
<protein>
    <submittedName>
        <fullName evidence="5">LacI family transcriptional regulator</fullName>
    </submittedName>
</protein>
<dbReference type="PROSITE" id="PS00356">
    <property type="entry name" value="HTH_LACI_1"/>
    <property type="match status" value="1"/>
</dbReference>
<dbReference type="Gene3D" id="1.10.260.40">
    <property type="entry name" value="lambda repressor-like DNA-binding domains"/>
    <property type="match status" value="1"/>
</dbReference>
<organism evidence="5 6">
    <name type="scientific">Solirubrobacter ginsenosidimutans</name>
    <dbReference type="NCBI Taxonomy" id="490573"/>
    <lineage>
        <taxon>Bacteria</taxon>
        <taxon>Bacillati</taxon>
        <taxon>Actinomycetota</taxon>
        <taxon>Thermoleophilia</taxon>
        <taxon>Solirubrobacterales</taxon>
        <taxon>Solirubrobacteraceae</taxon>
        <taxon>Solirubrobacter</taxon>
    </lineage>
</organism>
<dbReference type="InterPro" id="IPR046335">
    <property type="entry name" value="LacI/GalR-like_sensor"/>
</dbReference>
<proteinExistence type="predicted"/>
<dbReference type="InterPro" id="IPR028082">
    <property type="entry name" value="Peripla_BP_I"/>
</dbReference>
<keyword evidence="1" id="KW-0805">Transcription regulation</keyword>
<keyword evidence="3" id="KW-0804">Transcription</keyword>
<gene>
    <name evidence="5" type="ORF">OM076_15065</name>
</gene>
<dbReference type="Pfam" id="PF13377">
    <property type="entry name" value="Peripla_BP_3"/>
    <property type="match status" value="1"/>
</dbReference>
<dbReference type="PANTHER" id="PTHR30146:SF109">
    <property type="entry name" value="HTH-TYPE TRANSCRIPTIONAL REGULATOR GALS"/>
    <property type="match status" value="1"/>
</dbReference>
<dbReference type="InterPro" id="IPR000843">
    <property type="entry name" value="HTH_LacI"/>
</dbReference>
<dbReference type="GO" id="GO:0000976">
    <property type="term" value="F:transcription cis-regulatory region binding"/>
    <property type="evidence" value="ECO:0007669"/>
    <property type="project" value="TreeGrafter"/>
</dbReference>
<dbReference type="GO" id="GO:0003700">
    <property type="term" value="F:DNA-binding transcription factor activity"/>
    <property type="evidence" value="ECO:0007669"/>
    <property type="project" value="TreeGrafter"/>
</dbReference>
<evidence type="ECO:0000313" key="6">
    <source>
        <dbReference type="Proteomes" id="UP001149140"/>
    </source>
</evidence>
<dbReference type="Gene3D" id="3.40.50.2300">
    <property type="match status" value="2"/>
</dbReference>
<dbReference type="PROSITE" id="PS50932">
    <property type="entry name" value="HTH_LACI_2"/>
    <property type="match status" value="1"/>
</dbReference>
<keyword evidence="6" id="KW-1185">Reference proteome</keyword>
<evidence type="ECO:0000256" key="2">
    <source>
        <dbReference type="ARBA" id="ARBA00023125"/>
    </source>
</evidence>
<sequence>MNLVPPNGRRPTMKDVAAMAGVSLSTVSRVVNGSPPVAPELAVKVERAVEMLGYRHNHTAGTLRRANGLSGSLGLIIEDVSNPFFSAVHRGIEEVARTRSVVTFAGSSDEDAEREHALIEAVLARRVDGLIVVPTAADHTYLLRDVANGLGLVFVDRPAQSIDADSVLSDNRGGAQRAVEHLLAHGHRRIAFVGPPPTLYTARERLAGYRAALAPAGLSELVRHAVEPADAYGAVLGLLDSDHAPTALFTSQNLITIEALRALHGRGRQHEIAHVGFDDIVLASAIDPAVTVIAQDPVGLGRAAAELLFSRLDGFVGPSRRVELPTPLVVRGSGELRPPG</sequence>
<dbReference type="EMBL" id="JAPDOD010000013">
    <property type="protein sequence ID" value="MDA0161596.1"/>
    <property type="molecule type" value="Genomic_DNA"/>
</dbReference>
<dbReference type="Pfam" id="PF00356">
    <property type="entry name" value="LacI"/>
    <property type="match status" value="1"/>
</dbReference>
<keyword evidence="2" id="KW-0238">DNA-binding</keyword>
<name>A0A9X3S2Z7_9ACTN</name>
<dbReference type="InterPro" id="IPR010982">
    <property type="entry name" value="Lambda_DNA-bd_dom_sf"/>
</dbReference>
<dbReference type="AlphaFoldDB" id="A0A9X3S2Z7"/>
<dbReference type="PANTHER" id="PTHR30146">
    <property type="entry name" value="LACI-RELATED TRANSCRIPTIONAL REPRESSOR"/>
    <property type="match status" value="1"/>
</dbReference>
<dbReference type="SUPFAM" id="SSF47413">
    <property type="entry name" value="lambda repressor-like DNA-binding domains"/>
    <property type="match status" value="1"/>
</dbReference>
<dbReference type="PRINTS" id="PR00036">
    <property type="entry name" value="HTHLACI"/>
</dbReference>
<evidence type="ECO:0000259" key="4">
    <source>
        <dbReference type="PROSITE" id="PS50932"/>
    </source>
</evidence>
<accession>A0A9X3S2Z7</accession>
<feature type="domain" description="HTH lacI-type" evidence="4">
    <location>
        <begin position="11"/>
        <end position="65"/>
    </location>
</feature>
<evidence type="ECO:0000256" key="3">
    <source>
        <dbReference type="ARBA" id="ARBA00023163"/>
    </source>
</evidence>
<reference evidence="5" key="1">
    <citation type="submission" date="2022-10" db="EMBL/GenBank/DDBJ databases">
        <title>The WGS of Solirubrobacter ginsenosidimutans DSM 21036.</title>
        <authorList>
            <person name="Jiang Z."/>
        </authorList>
    </citation>
    <scope>NUCLEOTIDE SEQUENCE</scope>
    <source>
        <strain evidence="5">DSM 21036</strain>
    </source>
</reference>
<comment type="caution">
    <text evidence="5">The sequence shown here is derived from an EMBL/GenBank/DDBJ whole genome shotgun (WGS) entry which is preliminary data.</text>
</comment>
<dbReference type="SMART" id="SM00354">
    <property type="entry name" value="HTH_LACI"/>
    <property type="match status" value="1"/>
</dbReference>
<evidence type="ECO:0000256" key="1">
    <source>
        <dbReference type="ARBA" id="ARBA00023015"/>
    </source>
</evidence>
<evidence type="ECO:0000313" key="5">
    <source>
        <dbReference type="EMBL" id="MDA0161596.1"/>
    </source>
</evidence>